<feature type="region of interest" description="Disordered" evidence="2">
    <location>
        <begin position="2160"/>
        <end position="2187"/>
    </location>
</feature>
<feature type="domain" description="PI3K/PI4K catalytic" evidence="3">
    <location>
        <begin position="3621"/>
        <end position="3948"/>
    </location>
</feature>
<dbReference type="WBParaSite" id="PgR063X_g058_t02">
    <property type="protein sequence ID" value="PgR063X_g058_t02"/>
    <property type="gene ID" value="PgR063X_g058"/>
</dbReference>
<evidence type="ECO:0000313" key="8">
    <source>
        <dbReference type="WBParaSite" id="PgR063X_g058_t03"/>
    </source>
</evidence>
<dbReference type="InterPro" id="IPR016024">
    <property type="entry name" value="ARM-type_fold"/>
</dbReference>
<feature type="domain" description="FAT" evidence="4">
    <location>
        <begin position="2894"/>
        <end position="3412"/>
    </location>
</feature>
<dbReference type="Pfam" id="PF20206">
    <property type="entry name" value="Tra1_ring"/>
    <property type="match status" value="1"/>
</dbReference>
<proteinExistence type="inferred from homology"/>
<dbReference type="InterPro" id="IPR000403">
    <property type="entry name" value="PI3/4_kinase_cat_dom"/>
</dbReference>
<feature type="compositionally biased region" description="Basic and acidic residues" evidence="2">
    <location>
        <begin position="1492"/>
        <end position="1501"/>
    </location>
</feature>
<dbReference type="SUPFAM" id="SSF48371">
    <property type="entry name" value="ARM repeat"/>
    <property type="match status" value="4"/>
</dbReference>
<sequence length="3960" mass="450015">SEIRQHHVMISSGGQMGSLYTVQQQHALARGVAQTSQQCPQPLPILPHLDGLIKTLADVGQRDDLKLKALQEVSNSFEELANTPAYQPLLENLLRSFLKLFQDTVPQFIGENNTQQLRKLMLEMILRMSCNDIVKQFAKAIQAQLTKIIQAENEENALIAIKIMAEHQRGFRLPFSSEITTIINHFKSIYREMPQHITNGRMFEQRDQIRHCGSVNPMEDSVIESSLQFCYTPTLVFLPDSAIESSSQRNTGYSLIPRGSQSVKVLSEVPMFIVVLFQVHRHHLQNEMMDFVPLIVQYVNLSIPNEQRNSQLFNTSLAEEFYNSQVRALTFLGYIARNSVFNMADVMNSHSASLVQGIVQLMERCPHDVLSMRRELIGTTKNFFQCEMRTKFIPILPRLFNEGLLMGTGFTVNDHMRQIVYSMLADLVHHLRVHLSYNLLCCSVYTFSKSIHDQSLPPYVQAMCCKLIMNLIDSFIATEKNHTEQPCRDMLFWTMENYVRKFKVIAQYHVPLLFEKNAGSIIGGRLRIDEKAQSDQALKSGSGEKKEAKSDESDISVVEEGSSQGTVATTEDVDGGSTSSAYPPLPSPTKTGKFETSKEILTQYWVQTTPPMSVADAKSMVRVLVQACKHIVHGLKDTHITNLSMSPIREVEIMERLLRYGLRCLDVFMIAPLPPSQISPAMQRTNGVRSKDEKESLDLFASIYTLLNPSVFKEIFSKYIDFFIERIAQNYALQVICNAFLVHPSTSAKFGNILVRYLMNKLPQMAANTERAALYLKLFKLVFSSVSCSQSTGCIENERMLRPYLHDMVHQSMELALRGREPINYFLLLRALFRSIGGGSYDLLYQTFLPLLPTLLQQLNRLQSGAHRTQMRELFVELCLTVPVRLSSLLPYLPLLMDPLVCALNGSPTLVHQGLRTLELCVDNLQPEYLYEHMAPVRAQLMHGLWKSVSNPDKTAPLIAFRILGKFGGSNRKMLSDPQVLTFNSAPSAEYPSLKLVFQRSLPTAIGPDEDEGGTPLVCELSICEVVHAALEHLRSPFQVDSTFLAVTSSSMPSSPQPSPLHIRRHSFVLVRSVILSALAPTRPAILKNPALKQHLLAQLEVVKADMRYYPERVFRCKDEGARTLFLDCLTALFFAVVARDQRNEVLSFFNAVVRQLTIQSIFEQCGKGRELVYDSSDQCMDGTILVDAIMNAFADPCKDICHAAIVALTYMKDTSIALYGDIETAARAPLFRYVLERVSTLCYREAWYARLGGCTALKFVLEDYPRWLIVDNIRSIIAALFEVIIGLSDEVSSSAIDMSIEAIDKLLKVCFGNSTPEQHEPELVSIFMEYAVNHLSTTSSILRDQCRILIAQIAELTSSPIIDLLSVQKGNLESILRCGTQDFRRMSLSNQIAFMEMFTYIYMQNPPLFTFSLSEPRESQFSNELIAICSAEDTELLERPNYQPSRAAAAVLSARNQTRIVALRQAAIKAVVACYVASYVAYDQSEPMDTSSRDAEETEKGVATSGTATCAEGDTEGSSPEHRAGASTEHDRLFVTALKCLTNGNQKIQDTAFTAIKESISRVPLKPHLLQTEMRPMLMTLHEYSTRALNKNILARLLHLIRISPNAFNTKFADQLLMHLTKWPDPVHASTSTDEMHAGEIVLEMLSELPTADARFVEVVIPLVAKWEAAIALDSDVNWRYPLLQFLLKFPRETIGFFVLSESITNEGIRILFKYATKHEEANCLREVLMNDSAYFLRLLHGEARNRDDTWTKCCMTICDMEFLALKLIANVGKRHPEWAAKGARDVVKVIQSLWNDKDFRSRYTCKDYMEEPRYEVPKLAALIMLRYFKENINDNDILFDLCHVFTNHFISDFTFVRTFIEDEVIPKYPIEWRQNALKRVVKMFEEDPATAHDDNVVKILQYVVIPSLHFVFERYNVDVVVGTPANPDVVDDNNLISLVCQKILDRTKFEMSDAMLIQLFHLGCLFVSNCPTHIHDFTQKKQGNRLRILMLLGWPCLSATPQDQTMKYMGHLLICHIINQFNINRKIVLQVFHSLLKAYHTDPREVVKKSLDILTPAVPIRMDDGHRQMMSFVKKTIIDEGHNMQQLFHCMSMVVRHYKIYYHVRHQMIQFIMNGVQRLVMAQGSIDNRRLAIDVCEMVIKWEQWRLKQVQEASEAATQQAEAVQGTPAKGASPDSNSNSSSSCTQLQTSTSSFVKQMQDEDLHNPIDKTFVDSVVNLLLKMATSVPETSLTQNASQQALALEQLNKRSLGLLRACLKPNVWGKRATIKMLWLDKQLSASVESTSQQYREQAPTAHQLMQAQTTLDVLTQLVVILPPEVVVHNVKVAQRGIISCLNCQQNPVMRSLYQLIAKLFEKTKSSPEGLDELETINQFVAKFINDTFTNYERAATQPVQGIFGTIHLLRTICSIQPAYVDTVCLQTFMRALQKLVKDHITVSSLGENKGHAVAELIIYSLELLRPRMRDLHSETRRTISQYVLQPLIDKTMVDRILDVVIKVVDEMVTSGDEKQPNQGVPLLIRLMQTFEAQRRHEKGGEMLLALLGIVLYVYETPHLRTTETAAKLSTAFHWGLSVSDEGLRKRFFKVFDAQVPRKVYERLYHIVALQNWSDMHQSFWIKHCITLMFSSIMEETKDWKTILAWRTELKNCATFWRTFEISFQLEELEDRNPLIEEGEELFEWDVEIAEQQEDVEMTDTESSTQSAQSEASRLDSLIDKQNQLLTSAARFHITHLLPSFTELVHYDTELASKVWIKLFPSLWSGLTHLERASLETEMMPFLVSASHLPQKECIYSAVSTFLEAVCQCRPGIRFQSNVLKYMSSTHRAWHRGLMLLEREALTVPRLVSSPAFLELRAPQLVSEQLAVLDSLSEMYSDLAEWDQHETIWQRRAYFEQTSKAISLMNQGDYVKAVEYLESLMDSVIERLTNLKPGDTLTSITPALYMETREWEKNWVKIMRELNAWDAIRDYANSQSVQDLDVLADASWHIPDWALMKECVAQISGSTAPASYFKAQLYKAMLMVTQPEPDESTEVLYNRISKTLEAASEQLIKEWKRLPSIVSQSHVHILQAAHQVQEVLEASAISSHLGGTLQGSVINDVKSIIKTWRNRSPTLADAFSHWVDIHQWRLHHYASAVGMLQNWDTAQPGQLQQSLLPIHSAAQSQIQMARAARKNGLVNVALDMLTRMHTMPTLPAMDAHAKVYENLKCLLKVSMSKELTAQDKQDVLLEALHMVEDTSVSALTKDQVSKLFTMKGTLLSKLEQREEANAAFSAAAAMHESLTMGSAVWSQWGEHLENVFYSDRSEGSAMLTGLNALVCLLEAARVENELKARKHFARLFWLMKVMATCGSEVQNKMDEMLEKYGVGIPALNWLQWLPQLITELKARPSRALARIIRYVGETHEQQTFCAIREVLPSHIVDERVRQALESDSTSTQNQGCTFEDMLLEIVAQLCRHRPPDITALNRMFIELDSINEGWVERNLRIGTRIRNRLLQVAFENRNDVTSVIVSKELEAEIIEWTRSLSDFSNLTEPYDEQFIKKTAQMMAHHLDLSTLANSRVMRILSHLNSSIAVLEAKFDMMPKEGMLRDLSPFLASFGSKMANVEAFGDAAALKVKDYSAFICRFMPVYHIVRRGDAISRRFSIRSLNGKVHCFYLKKCPERRRTGVNQLFSMINYLLTKERETCRRLLQFAIARVLPLGTSLFVQCPNAPNALPTLFDILNDVLHLAAHSRKPIDLVTKYYDRIVDARGRVTNKLLSDIMVEMNGPDILPHDSLSKWLLARYDDATHYYTLRKQVALHLSLFSVCEYIFQLTTLNLESTNLNMNTGQLSNTELDFNIHLKTLVLEPNRAVPFRLSCNLQNFLGLSVEGHFKCSMLATARCLQQRSVLQYARPILWDAYFQRTGASEANAAEIIAHVSRAVESIQNRLNGISNGDSSSEELLYLTEAARSLENLSRTDPSWYPWF</sequence>
<dbReference type="SUPFAM" id="SSF56112">
    <property type="entry name" value="Protein kinase-like (PK-like)"/>
    <property type="match status" value="1"/>
</dbReference>
<feature type="region of interest" description="Disordered" evidence="2">
    <location>
        <begin position="533"/>
        <end position="593"/>
    </location>
</feature>
<dbReference type="InterPro" id="IPR014009">
    <property type="entry name" value="PIK_FAT"/>
</dbReference>
<dbReference type="InterPro" id="IPR046805">
    <property type="entry name" value="Tra1_ring"/>
</dbReference>
<dbReference type="Pfam" id="PF02259">
    <property type="entry name" value="FAT"/>
    <property type="match status" value="1"/>
</dbReference>
<dbReference type="PANTHER" id="PTHR11139:SF1">
    <property type="entry name" value="TRANSFORMATION_TRANSCRIPTION DOMAIN-ASSOCIATED PROTEIN"/>
    <property type="match status" value="1"/>
</dbReference>
<dbReference type="PROSITE" id="PS51190">
    <property type="entry name" value="FATC"/>
    <property type="match status" value="1"/>
</dbReference>
<dbReference type="GO" id="GO:0000124">
    <property type="term" value="C:SAGA complex"/>
    <property type="evidence" value="ECO:0007669"/>
    <property type="project" value="TreeGrafter"/>
</dbReference>
<dbReference type="PANTHER" id="PTHR11139">
    <property type="entry name" value="ATAXIA TELANGIECTASIA MUTATED ATM -RELATED"/>
    <property type="match status" value="1"/>
</dbReference>
<reference evidence="7 8" key="1">
    <citation type="submission" date="2022-11" db="UniProtKB">
        <authorList>
            <consortium name="WormBaseParasite"/>
        </authorList>
    </citation>
    <scope>IDENTIFICATION</scope>
</reference>
<dbReference type="Proteomes" id="UP000887569">
    <property type="component" value="Unplaced"/>
</dbReference>
<dbReference type="GO" id="GO:0006355">
    <property type="term" value="P:regulation of DNA-templated transcription"/>
    <property type="evidence" value="ECO:0007669"/>
    <property type="project" value="TreeGrafter"/>
</dbReference>
<feature type="compositionally biased region" description="Basic and acidic residues" evidence="2">
    <location>
        <begin position="1520"/>
        <end position="1529"/>
    </location>
</feature>
<dbReference type="GO" id="GO:0035267">
    <property type="term" value="C:NuA4 histone acetyltransferase complex"/>
    <property type="evidence" value="ECO:0007669"/>
    <property type="project" value="TreeGrafter"/>
</dbReference>
<dbReference type="GO" id="GO:0005634">
    <property type="term" value="C:nucleus"/>
    <property type="evidence" value="ECO:0007669"/>
    <property type="project" value="TreeGrafter"/>
</dbReference>
<dbReference type="InterPro" id="IPR050517">
    <property type="entry name" value="DDR_Repair_Kinase"/>
</dbReference>
<dbReference type="WBParaSite" id="PgR063X_g058_t03">
    <property type="protein sequence ID" value="PgR063X_g058_t03"/>
    <property type="gene ID" value="PgR063X_g058"/>
</dbReference>
<keyword evidence="6" id="KW-1185">Reference proteome</keyword>
<dbReference type="SMART" id="SM00146">
    <property type="entry name" value="PI3Kc"/>
    <property type="match status" value="1"/>
</dbReference>
<dbReference type="GO" id="GO:0006281">
    <property type="term" value="P:DNA repair"/>
    <property type="evidence" value="ECO:0007669"/>
    <property type="project" value="TreeGrafter"/>
</dbReference>
<feature type="domain" description="FATC" evidence="5">
    <location>
        <begin position="3928"/>
        <end position="3960"/>
    </location>
</feature>
<evidence type="ECO:0000313" key="7">
    <source>
        <dbReference type="WBParaSite" id="PgR063X_g058_t02"/>
    </source>
</evidence>
<evidence type="ECO:0000259" key="3">
    <source>
        <dbReference type="PROSITE" id="PS50290"/>
    </source>
</evidence>
<feature type="compositionally biased region" description="Low complexity" evidence="2">
    <location>
        <begin position="2178"/>
        <end position="2187"/>
    </location>
</feature>
<dbReference type="InterPro" id="IPR011009">
    <property type="entry name" value="Kinase-like_dom_sf"/>
</dbReference>
<dbReference type="InterPro" id="IPR003151">
    <property type="entry name" value="PIK-rel_kinase_FAT"/>
</dbReference>
<feature type="region of interest" description="Disordered" evidence="2">
    <location>
        <begin position="1487"/>
        <end position="1529"/>
    </location>
</feature>
<evidence type="ECO:0000256" key="1">
    <source>
        <dbReference type="ARBA" id="ARBA00007234"/>
    </source>
</evidence>
<evidence type="ECO:0000259" key="5">
    <source>
        <dbReference type="PROSITE" id="PS51190"/>
    </source>
</evidence>
<dbReference type="Pfam" id="PF20175">
    <property type="entry name" value="Tra1_central"/>
    <property type="match status" value="1"/>
</dbReference>
<comment type="similarity">
    <text evidence="1">Belongs to the PI3/PI4-kinase family. TRA1 subfamily.</text>
</comment>
<evidence type="ECO:0000313" key="6">
    <source>
        <dbReference type="Proteomes" id="UP000887569"/>
    </source>
</evidence>
<dbReference type="InterPro" id="IPR046807">
    <property type="entry name" value="Tra1_central"/>
</dbReference>
<protein>
    <submittedName>
        <fullName evidence="7 8">FAT domain-containing protein</fullName>
    </submittedName>
</protein>
<feature type="compositionally biased region" description="Basic and acidic residues" evidence="2">
    <location>
        <begin position="542"/>
        <end position="552"/>
    </location>
</feature>
<dbReference type="InterPro" id="IPR003152">
    <property type="entry name" value="FATC_dom"/>
</dbReference>
<dbReference type="PROSITE" id="PS50290">
    <property type="entry name" value="PI3_4_KINASE_3"/>
    <property type="match status" value="1"/>
</dbReference>
<organism evidence="6 7">
    <name type="scientific">Parascaris univalens</name>
    <name type="common">Nematode worm</name>
    <dbReference type="NCBI Taxonomy" id="6257"/>
    <lineage>
        <taxon>Eukaryota</taxon>
        <taxon>Metazoa</taxon>
        <taxon>Ecdysozoa</taxon>
        <taxon>Nematoda</taxon>
        <taxon>Chromadorea</taxon>
        <taxon>Rhabditida</taxon>
        <taxon>Spirurina</taxon>
        <taxon>Ascaridomorpha</taxon>
        <taxon>Ascaridoidea</taxon>
        <taxon>Ascarididae</taxon>
        <taxon>Parascaris</taxon>
    </lineage>
</organism>
<dbReference type="PROSITE" id="PS51189">
    <property type="entry name" value="FAT"/>
    <property type="match status" value="1"/>
</dbReference>
<evidence type="ECO:0000256" key="2">
    <source>
        <dbReference type="SAM" id="MobiDB-lite"/>
    </source>
</evidence>
<evidence type="ECO:0000259" key="4">
    <source>
        <dbReference type="PROSITE" id="PS51189"/>
    </source>
</evidence>
<name>A0A915BVS7_PARUN</name>
<accession>A0A915BVS7</accession>